<accession>A0AAV4CKC1</accession>
<dbReference type="AlphaFoldDB" id="A0AAV4CKC1"/>
<evidence type="ECO:0000313" key="2">
    <source>
        <dbReference type="EMBL" id="GFO31498.1"/>
    </source>
</evidence>
<evidence type="ECO:0000313" key="3">
    <source>
        <dbReference type="Proteomes" id="UP000735302"/>
    </source>
</evidence>
<comment type="caution">
    <text evidence="2">The sequence shown here is derived from an EMBL/GenBank/DDBJ whole genome shotgun (WGS) entry which is preliminary data.</text>
</comment>
<feature type="compositionally biased region" description="Polar residues" evidence="1">
    <location>
        <begin position="72"/>
        <end position="85"/>
    </location>
</feature>
<organism evidence="2 3">
    <name type="scientific">Plakobranchus ocellatus</name>
    <dbReference type="NCBI Taxonomy" id="259542"/>
    <lineage>
        <taxon>Eukaryota</taxon>
        <taxon>Metazoa</taxon>
        <taxon>Spiralia</taxon>
        <taxon>Lophotrochozoa</taxon>
        <taxon>Mollusca</taxon>
        <taxon>Gastropoda</taxon>
        <taxon>Heterobranchia</taxon>
        <taxon>Euthyneura</taxon>
        <taxon>Panpulmonata</taxon>
        <taxon>Sacoglossa</taxon>
        <taxon>Placobranchoidea</taxon>
        <taxon>Plakobranchidae</taxon>
        <taxon>Plakobranchus</taxon>
    </lineage>
</organism>
<gene>
    <name evidence="2" type="ORF">PoB_005800300</name>
</gene>
<evidence type="ECO:0000256" key="1">
    <source>
        <dbReference type="SAM" id="MobiDB-lite"/>
    </source>
</evidence>
<name>A0AAV4CKC1_9GAST</name>
<protein>
    <submittedName>
        <fullName evidence="2">Uncharacterized protein</fullName>
    </submittedName>
</protein>
<dbReference type="Proteomes" id="UP000735302">
    <property type="component" value="Unassembled WGS sequence"/>
</dbReference>
<sequence length="131" mass="14484">MAHLLPPAGITYPKSEVFRNYLVRPPPLQTPQKVTVCCEREATPCDCRADVSCNPRPPLTQPGLLCYSGRVQSGPQPSRAPSCSCLTRPKPSRKPCPIQLPYRDVTLQRPCSAGPSGPKLVKESHCYTYEY</sequence>
<reference evidence="2 3" key="1">
    <citation type="journal article" date="2021" name="Elife">
        <title>Chloroplast acquisition without the gene transfer in kleptoplastic sea slugs, Plakobranchus ocellatus.</title>
        <authorList>
            <person name="Maeda T."/>
            <person name="Takahashi S."/>
            <person name="Yoshida T."/>
            <person name="Shimamura S."/>
            <person name="Takaki Y."/>
            <person name="Nagai Y."/>
            <person name="Toyoda A."/>
            <person name="Suzuki Y."/>
            <person name="Arimoto A."/>
            <person name="Ishii H."/>
            <person name="Satoh N."/>
            <person name="Nishiyama T."/>
            <person name="Hasebe M."/>
            <person name="Maruyama T."/>
            <person name="Minagawa J."/>
            <person name="Obokata J."/>
            <person name="Shigenobu S."/>
        </authorList>
    </citation>
    <scope>NUCLEOTIDE SEQUENCE [LARGE SCALE GENOMIC DNA]</scope>
</reference>
<dbReference type="EMBL" id="BLXT01006392">
    <property type="protein sequence ID" value="GFO31498.1"/>
    <property type="molecule type" value="Genomic_DNA"/>
</dbReference>
<keyword evidence="3" id="KW-1185">Reference proteome</keyword>
<feature type="region of interest" description="Disordered" evidence="1">
    <location>
        <begin position="72"/>
        <end position="98"/>
    </location>
</feature>
<proteinExistence type="predicted"/>